<proteinExistence type="predicted"/>
<dbReference type="EMBL" id="RCZG01000008">
    <property type="protein sequence ID" value="TPG32567.1"/>
    <property type="molecule type" value="Genomic_DNA"/>
</dbReference>
<sequence length="79" mass="9014">MNGQKDLRPDEGFSIVNEFGGVFVRKVHTRNGERLQITAARLGYETRLDALQLEAISWQKPEFFSQLMETPFGPEAEQS</sequence>
<name>A0A502E4Y8_9MYCO</name>
<protein>
    <submittedName>
        <fullName evidence="1">Dihydrodiol dehydrogenase</fullName>
    </submittedName>
</protein>
<dbReference type="OrthoDB" id="5120343at2"/>
<evidence type="ECO:0000313" key="1">
    <source>
        <dbReference type="EMBL" id="TPG32567.1"/>
    </source>
</evidence>
<organism evidence="1 2">
    <name type="scientific">Mycolicibacterium hodleri</name>
    <dbReference type="NCBI Taxonomy" id="49897"/>
    <lineage>
        <taxon>Bacteria</taxon>
        <taxon>Bacillati</taxon>
        <taxon>Actinomycetota</taxon>
        <taxon>Actinomycetes</taxon>
        <taxon>Mycobacteriales</taxon>
        <taxon>Mycobacteriaceae</taxon>
        <taxon>Mycolicibacterium</taxon>
    </lineage>
</organism>
<reference evidence="1 2" key="1">
    <citation type="journal article" date="2019" name="Environ. Microbiol.">
        <title>Species interactions and distinct microbial communities in high Arctic permafrost affected cryosols are associated with the CH4 and CO2 gas fluxes.</title>
        <authorList>
            <person name="Altshuler I."/>
            <person name="Hamel J."/>
            <person name="Turney S."/>
            <person name="Magnuson E."/>
            <person name="Levesque R."/>
            <person name="Greer C."/>
            <person name="Whyte L.G."/>
        </authorList>
    </citation>
    <scope>NUCLEOTIDE SEQUENCE [LARGE SCALE GENOMIC DNA]</scope>
    <source>
        <strain evidence="1 2">S5.20</strain>
    </source>
</reference>
<dbReference type="AlphaFoldDB" id="A0A502E4Y8"/>
<accession>A0A502E4Y8</accession>
<gene>
    <name evidence="1" type="ORF">EAH80_19295</name>
</gene>
<comment type="caution">
    <text evidence="1">The sequence shown here is derived from an EMBL/GenBank/DDBJ whole genome shotgun (WGS) entry which is preliminary data.</text>
</comment>
<keyword evidence="2" id="KW-1185">Reference proteome</keyword>
<dbReference type="Proteomes" id="UP000320095">
    <property type="component" value="Unassembled WGS sequence"/>
</dbReference>
<evidence type="ECO:0000313" key="2">
    <source>
        <dbReference type="Proteomes" id="UP000320095"/>
    </source>
</evidence>